<keyword evidence="3" id="KW-1185">Reference proteome</keyword>
<dbReference type="Proteomes" id="UP001387100">
    <property type="component" value="Unassembled WGS sequence"/>
</dbReference>
<dbReference type="EMBL" id="JBBIAA010000003">
    <property type="protein sequence ID" value="MEJ5944573.1"/>
    <property type="molecule type" value="Genomic_DNA"/>
</dbReference>
<dbReference type="InterPro" id="IPR005303">
    <property type="entry name" value="MOCOS_middle"/>
</dbReference>
<evidence type="ECO:0000313" key="3">
    <source>
        <dbReference type="Proteomes" id="UP001387100"/>
    </source>
</evidence>
<organism evidence="2 3">
    <name type="scientific">Pseudokineococcus basanitobsidens</name>
    <dbReference type="NCBI Taxonomy" id="1926649"/>
    <lineage>
        <taxon>Bacteria</taxon>
        <taxon>Bacillati</taxon>
        <taxon>Actinomycetota</taxon>
        <taxon>Actinomycetes</taxon>
        <taxon>Kineosporiales</taxon>
        <taxon>Kineosporiaceae</taxon>
        <taxon>Pseudokineococcus</taxon>
    </lineage>
</organism>
<dbReference type="Pfam" id="PF03476">
    <property type="entry name" value="MOSC_N"/>
    <property type="match status" value="1"/>
</dbReference>
<sequence length="213" mass="21498">MHASPTLPPDAGEVVGRVARLARYPLRSAGGEDLRAVACTADGLEGDRAHVLVDGRGTALRGKDVPALAGLAAALVDGRLEVRDATGRALDDAALADATGVPGARAAAAAEHGAAPGGDAVAPLHVVSEGAEQGPGGDECDPHPRANVVLALAPDRAPGAERGWVGAELAVGTVRLRVARTPRRCLGVYADVLEPGEVAVGDEVRLVERPPGR</sequence>
<dbReference type="SUPFAM" id="SSF50800">
    <property type="entry name" value="PK beta-barrel domain-like"/>
    <property type="match status" value="1"/>
</dbReference>
<proteinExistence type="predicted"/>
<dbReference type="InterPro" id="IPR011037">
    <property type="entry name" value="Pyrv_Knase-like_insert_dom_sf"/>
</dbReference>
<accession>A0ABU8RHQ9</accession>
<dbReference type="Gene3D" id="2.40.33.20">
    <property type="entry name" value="PK beta-barrel domain-like"/>
    <property type="match status" value="1"/>
</dbReference>
<comment type="caution">
    <text evidence="2">The sequence shown here is derived from an EMBL/GenBank/DDBJ whole genome shotgun (WGS) entry which is preliminary data.</text>
</comment>
<evidence type="ECO:0000313" key="2">
    <source>
        <dbReference type="EMBL" id="MEJ5944573.1"/>
    </source>
</evidence>
<name>A0ABU8RHQ9_9ACTN</name>
<feature type="domain" description="Molybdenum cofactor sulfurase middle" evidence="1">
    <location>
        <begin position="16"/>
        <end position="91"/>
    </location>
</feature>
<reference evidence="2 3" key="1">
    <citation type="journal article" date="2017" name="Int. J. Syst. Evol. Microbiol.">
        <title>Pseudokineococcus basanitobsidens sp. nov., isolated from volcanic rock.</title>
        <authorList>
            <person name="Lee D.W."/>
            <person name="Park M.Y."/>
            <person name="Kim J.J."/>
            <person name="Kim B.S."/>
        </authorList>
    </citation>
    <scope>NUCLEOTIDE SEQUENCE [LARGE SCALE GENOMIC DNA]</scope>
    <source>
        <strain evidence="2 3">DSM 103726</strain>
    </source>
</reference>
<protein>
    <submittedName>
        <fullName evidence="2">MOSC N-terminal beta barrel domain-containing protein</fullName>
    </submittedName>
</protein>
<dbReference type="RefSeq" id="WP_339573958.1">
    <property type="nucleotide sequence ID" value="NZ_JBBIAA010000003.1"/>
</dbReference>
<evidence type="ECO:0000259" key="1">
    <source>
        <dbReference type="Pfam" id="PF03476"/>
    </source>
</evidence>
<gene>
    <name evidence="2" type="ORF">WDZ17_04615</name>
</gene>